<dbReference type="Pfam" id="PF10236">
    <property type="entry name" value="DAP3"/>
    <property type="match status" value="1"/>
</dbReference>
<dbReference type="STRING" id="1051891.A0A0C3KET8"/>
<gene>
    <name evidence="8" type="ORF">M407DRAFT_11128</name>
</gene>
<keyword evidence="6" id="KW-0687">Ribonucleoprotein</keyword>
<evidence type="ECO:0000256" key="6">
    <source>
        <dbReference type="ARBA" id="ARBA00023274"/>
    </source>
</evidence>
<reference evidence="8 9" key="1">
    <citation type="submission" date="2014-04" db="EMBL/GenBank/DDBJ databases">
        <authorList>
            <consortium name="DOE Joint Genome Institute"/>
            <person name="Kuo A."/>
            <person name="Girlanda M."/>
            <person name="Perotto S."/>
            <person name="Kohler A."/>
            <person name="Nagy L.G."/>
            <person name="Floudas D."/>
            <person name="Copeland A."/>
            <person name="Barry K.W."/>
            <person name="Cichocki N."/>
            <person name="Veneault-Fourrey C."/>
            <person name="LaButti K."/>
            <person name="Lindquist E.A."/>
            <person name="Lipzen A."/>
            <person name="Lundell T."/>
            <person name="Morin E."/>
            <person name="Murat C."/>
            <person name="Sun H."/>
            <person name="Tunlid A."/>
            <person name="Henrissat B."/>
            <person name="Grigoriev I.V."/>
            <person name="Hibbett D.S."/>
            <person name="Martin F."/>
            <person name="Nordberg H.P."/>
            <person name="Cantor M.N."/>
            <person name="Hua S.X."/>
        </authorList>
    </citation>
    <scope>NUCLEOTIDE SEQUENCE [LARGE SCALE GENOMIC DNA]</scope>
    <source>
        <strain evidence="8 9">MUT 4182</strain>
    </source>
</reference>
<evidence type="ECO:0000256" key="1">
    <source>
        <dbReference type="ARBA" id="ARBA00004173"/>
    </source>
</evidence>
<evidence type="ECO:0000256" key="3">
    <source>
        <dbReference type="ARBA" id="ARBA00022946"/>
    </source>
</evidence>
<dbReference type="InterPro" id="IPR019368">
    <property type="entry name" value="Ribosomal_mS29"/>
</dbReference>
<protein>
    <recommendedName>
        <fullName evidence="7">Small ribosomal subunit protein mS29</fullName>
    </recommendedName>
</protein>
<keyword evidence="9" id="KW-1185">Reference proteome</keyword>
<evidence type="ECO:0000256" key="4">
    <source>
        <dbReference type="ARBA" id="ARBA00022980"/>
    </source>
</evidence>
<dbReference type="SUPFAM" id="SSF52540">
    <property type="entry name" value="P-loop containing nucleoside triphosphate hydrolases"/>
    <property type="match status" value="1"/>
</dbReference>
<dbReference type="Proteomes" id="UP000054248">
    <property type="component" value="Unassembled WGS sequence"/>
</dbReference>
<comment type="similarity">
    <text evidence="2">Belongs to the mitochondrion-specific ribosomal protein mS29 family.</text>
</comment>
<dbReference type="GO" id="GO:0005763">
    <property type="term" value="C:mitochondrial small ribosomal subunit"/>
    <property type="evidence" value="ECO:0007669"/>
    <property type="project" value="TreeGrafter"/>
</dbReference>
<dbReference type="InterPro" id="IPR027417">
    <property type="entry name" value="P-loop_NTPase"/>
</dbReference>
<dbReference type="PANTHER" id="PTHR12810:SF0">
    <property type="entry name" value="SMALL RIBOSOMAL SUBUNIT PROTEIN MS29"/>
    <property type="match status" value="1"/>
</dbReference>
<dbReference type="Gene3D" id="3.40.50.300">
    <property type="entry name" value="P-loop containing nucleotide triphosphate hydrolases"/>
    <property type="match status" value="1"/>
</dbReference>
<keyword evidence="5" id="KW-0496">Mitochondrion</keyword>
<accession>A0A0C3KET8</accession>
<proteinExistence type="inferred from homology"/>
<evidence type="ECO:0000313" key="8">
    <source>
        <dbReference type="EMBL" id="KIO19963.1"/>
    </source>
</evidence>
<organism evidence="8 9">
    <name type="scientific">Tulasnella calospora MUT 4182</name>
    <dbReference type="NCBI Taxonomy" id="1051891"/>
    <lineage>
        <taxon>Eukaryota</taxon>
        <taxon>Fungi</taxon>
        <taxon>Dikarya</taxon>
        <taxon>Basidiomycota</taxon>
        <taxon>Agaricomycotina</taxon>
        <taxon>Agaricomycetes</taxon>
        <taxon>Cantharellales</taxon>
        <taxon>Tulasnellaceae</taxon>
        <taxon>Tulasnella</taxon>
    </lineage>
</organism>
<name>A0A0C3KET8_9AGAM</name>
<evidence type="ECO:0000256" key="5">
    <source>
        <dbReference type="ARBA" id="ARBA00023128"/>
    </source>
</evidence>
<evidence type="ECO:0000256" key="2">
    <source>
        <dbReference type="ARBA" id="ARBA00009863"/>
    </source>
</evidence>
<keyword evidence="4" id="KW-0689">Ribosomal protein</keyword>
<keyword evidence="3" id="KW-0809">Transit peptide</keyword>
<sequence>MAFSTGANSPIHTFGLPKTMKKEFLHSGQAFSIVRSSTLNLLDELDQSTGAPASGAEGKPSKKASNRLVLTGPSGCGKSMLLLQAVNYCAQNGWIVYYVPHGIDWVNATSPYGFDYRSQLFHQHALASDALAKMLRVNGSKIAKLQLSEDIPVPGGKLGTVLTAGTSLETLAQYGVKDPLLAPQTLVLLMEELGKQTQYPVLLAVDDFQALYNKSVYRDPQFKAISSYHLSMPRLILEYASGKRQLARGALLGALSSTNTTYSVIEPLREALGLPLEGGLAVSPYGQQKSSYKEFTTGLRSIAVPQQFSMAEAAAFLEVWSANRAFHSALNDTFLLSKYTETSGNPRELLKKGIMSTLQTV</sequence>
<dbReference type="AlphaFoldDB" id="A0A0C3KET8"/>
<comment type="subcellular location">
    <subcellularLocation>
        <location evidence="1">Mitochondrion</location>
    </subcellularLocation>
</comment>
<dbReference type="EMBL" id="KN823194">
    <property type="protein sequence ID" value="KIO19963.1"/>
    <property type="molecule type" value="Genomic_DNA"/>
</dbReference>
<dbReference type="OrthoDB" id="274828at2759"/>
<dbReference type="GO" id="GO:0003735">
    <property type="term" value="F:structural constituent of ribosome"/>
    <property type="evidence" value="ECO:0007669"/>
    <property type="project" value="TreeGrafter"/>
</dbReference>
<dbReference type="PANTHER" id="PTHR12810">
    <property type="entry name" value="MITOCHONDRIAL 28S RIBOSOMAL PROTEIN S29"/>
    <property type="match status" value="1"/>
</dbReference>
<evidence type="ECO:0000256" key="7">
    <source>
        <dbReference type="ARBA" id="ARBA00035140"/>
    </source>
</evidence>
<dbReference type="HOGENOM" id="CLU_042567_0_1_1"/>
<evidence type="ECO:0000313" key="9">
    <source>
        <dbReference type="Proteomes" id="UP000054248"/>
    </source>
</evidence>
<reference evidence="9" key="2">
    <citation type="submission" date="2015-01" db="EMBL/GenBank/DDBJ databases">
        <title>Evolutionary Origins and Diversification of the Mycorrhizal Mutualists.</title>
        <authorList>
            <consortium name="DOE Joint Genome Institute"/>
            <consortium name="Mycorrhizal Genomics Consortium"/>
            <person name="Kohler A."/>
            <person name="Kuo A."/>
            <person name="Nagy L.G."/>
            <person name="Floudas D."/>
            <person name="Copeland A."/>
            <person name="Barry K.W."/>
            <person name="Cichocki N."/>
            <person name="Veneault-Fourrey C."/>
            <person name="LaButti K."/>
            <person name="Lindquist E.A."/>
            <person name="Lipzen A."/>
            <person name="Lundell T."/>
            <person name="Morin E."/>
            <person name="Murat C."/>
            <person name="Riley R."/>
            <person name="Ohm R."/>
            <person name="Sun H."/>
            <person name="Tunlid A."/>
            <person name="Henrissat B."/>
            <person name="Grigoriev I.V."/>
            <person name="Hibbett D.S."/>
            <person name="Martin F."/>
        </authorList>
    </citation>
    <scope>NUCLEOTIDE SEQUENCE [LARGE SCALE GENOMIC DNA]</scope>
    <source>
        <strain evidence="9">MUT 4182</strain>
    </source>
</reference>